<dbReference type="STRING" id="12957.A0A158NC14"/>
<dbReference type="EMBL" id="ADTU01011146">
    <property type="status" value="NOT_ANNOTATED_CDS"/>
    <property type="molecule type" value="Genomic_DNA"/>
</dbReference>
<keyword evidence="4" id="KW-1133">Transmembrane helix</keyword>
<dbReference type="Pfam" id="PF10154">
    <property type="entry name" value="Fy-3"/>
    <property type="match status" value="1"/>
</dbReference>
<dbReference type="KEGG" id="acep:105618141"/>
<dbReference type="SMART" id="SM00082">
    <property type="entry name" value="LRRCT"/>
    <property type="match status" value="1"/>
</dbReference>
<dbReference type="Pfam" id="PF13855">
    <property type="entry name" value="LRR_8"/>
    <property type="match status" value="1"/>
</dbReference>
<feature type="domain" description="LRRCT" evidence="5">
    <location>
        <begin position="902"/>
        <end position="950"/>
    </location>
</feature>
<dbReference type="FunCoup" id="A0A158NC14">
    <property type="interactions" value="2307"/>
</dbReference>
<protein>
    <recommendedName>
        <fullName evidence="5">LRRCT domain-containing protein</fullName>
    </recommendedName>
</protein>
<sequence length="1024" mass="117575">MYDGSLSEFLYIFSINMIYILEKTMNKAEEEYVEKTFVYKFPTCTTNQEYTLEIPLKIPYHGSTKELMHRIMSSFKLPCYVESDLLKSLQHNIKEFTLQFHDEKAEKFIEAAKAGSLDLEEIIKNWEKIYKQKTVEYSDPIGTTDEELFAAAYHRLVHSPSLEPILQEEHKYGRDVTEVIQMRDTDYERLTQKQTDEMRVAVEALEAGSTEKSINDMAGRHFEEQSLLQGFWGSKIDALRLDQRRQYRNWIMRLLEEQQTSMVSTPMGSPIIPLPPLRPALDNFVHSEEKQMTDYPLLEESFTIHLGSQMKQMHNIRILTGDVLDFCRTKNSESGMDPTPQRLQTALGLYSNDLCGLVLLSDNHLGSYSGITKELCSICQLTTEFHFPPIDEQLEKIREDVKDAVAWRQAHHREGSDSHVGDSIKNLIYGYIGMQNRACYLQAKKSTMSKSLQTGDVFITRHSNLAQVHVVFHMVVNDSLRSGDINSRHPAILGLRNILKTACCNDVTTLTIPVLLVHEMSEDMTVAWCTKRAELVFKCVKGFMIEMASWGGAELKNLQFLVPKGMSEEVFGTLATMLPSIFRLLDTMRLGSLAFFVIIVSFVSATTVDLSFRKMTKEDFFIKIQNKINLQEVTDLNLRGNEIDSFLDCSTNLETLKTLDLSQNHLQRFFFLCKEEYNLQLLNVSHNKLEYIDDNALNDRMTKLKILDLSFNKLTVVNETMLQHLTILEYLSLSYNPIGDGIHENAFWNLKALKHLDLSNISAPYFLSNFFKTLTNLSTLNLSWNPISAIPLLPINLQELDLSGTQMISFENLYLPQLQELRLNHMPNLTSLALNDLENLTSLETLSLIGSKRLVLLNLWSQIGIVLPRLQRLSIKDCGLKTLTVELRPLIQRTPVVELENNPWECDCNLEWIGLLNSTRNLSRDIRCHAPDRHHAKLLAEILKYELQCEYNTSVIYPILWTGFSILIVAMIVATVLVLLRRPISQWSFKGRNGDTVTYKNVVESNNDLVRILAVSEMHERNEE</sequence>
<dbReference type="InterPro" id="IPR001611">
    <property type="entry name" value="Leu-rich_rpt"/>
</dbReference>
<evidence type="ECO:0000256" key="2">
    <source>
        <dbReference type="ARBA" id="ARBA00022729"/>
    </source>
</evidence>
<dbReference type="InParanoid" id="A0A158NC14"/>
<dbReference type="SMART" id="SM00369">
    <property type="entry name" value="LRR_TYP"/>
    <property type="match status" value="5"/>
</dbReference>
<feature type="transmembrane region" description="Helical" evidence="4">
    <location>
        <begin position="955"/>
        <end position="980"/>
    </location>
</feature>
<evidence type="ECO:0000256" key="4">
    <source>
        <dbReference type="SAM" id="Phobius"/>
    </source>
</evidence>
<gene>
    <name evidence="6" type="primary">105618141</name>
</gene>
<dbReference type="InterPro" id="IPR032675">
    <property type="entry name" value="LRR_dom_sf"/>
</dbReference>
<evidence type="ECO:0000313" key="6">
    <source>
        <dbReference type="EnsemblMetazoa" id="XP_012055072.1"/>
    </source>
</evidence>
<dbReference type="PANTHER" id="PTHR16525">
    <property type="entry name" value="PROTEIN C12ORF4"/>
    <property type="match status" value="1"/>
</dbReference>
<evidence type="ECO:0000256" key="1">
    <source>
        <dbReference type="ARBA" id="ARBA00022614"/>
    </source>
</evidence>
<evidence type="ECO:0000259" key="5">
    <source>
        <dbReference type="SMART" id="SM00082"/>
    </source>
</evidence>
<dbReference type="EnsemblMetazoa" id="XM_012199682.1">
    <property type="protein sequence ID" value="XP_012055072.1"/>
    <property type="gene ID" value="LOC105618141"/>
</dbReference>
<reference evidence="6" key="2">
    <citation type="submission" date="2016-04" db="UniProtKB">
        <authorList>
            <consortium name="EnsemblMetazoa"/>
        </authorList>
    </citation>
    <scope>IDENTIFICATION</scope>
</reference>
<name>A0A158NC14_ATTCE</name>
<dbReference type="GO" id="GO:0005737">
    <property type="term" value="C:cytoplasm"/>
    <property type="evidence" value="ECO:0007669"/>
    <property type="project" value="TreeGrafter"/>
</dbReference>
<keyword evidence="4" id="KW-0472">Membrane</keyword>
<dbReference type="InterPro" id="IPR019311">
    <property type="entry name" value="Fy-3"/>
</dbReference>
<dbReference type="PROSITE" id="PS51450">
    <property type="entry name" value="LRR"/>
    <property type="match status" value="1"/>
</dbReference>
<organism evidence="6 7">
    <name type="scientific">Atta cephalotes</name>
    <name type="common">Leafcutter ant</name>
    <dbReference type="NCBI Taxonomy" id="12957"/>
    <lineage>
        <taxon>Eukaryota</taxon>
        <taxon>Metazoa</taxon>
        <taxon>Ecdysozoa</taxon>
        <taxon>Arthropoda</taxon>
        <taxon>Hexapoda</taxon>
        <taxon>Insecta</taxon>
        <taxon>Pterygota</taxon>
        <taxon>Neoptera</taxon>
        <taxon>Endopterygota</taxon>
        <taxon>Hymenoptera</taxon>
        <taxon>Apocrita</taxon>
        <taxon>Aculeata</taxon>
        <taxon>Formicoidea</taxon>
        <taxon>Formicidae</taxon>
        <taxon>Myrmicinae</taxon>
        <taxon>Atta</taxon>
    </lineage>
</organism>
<reference evidence="7" key="1">
    <citation type="journal article" date="2011" name="PLoS Genet.">
        <title>The genome sequence of the leaf-cutter ant Atta cephalotes reveals insights into its obligate symbiotic lifestyle.</title>
        <authorList>
            <person name="Suen G."/>
            <person name="Teiling C."/>
            <person name="Li L."/>
            <person name="Holt C."/>
            <person name="Abouheif E."/>
            <person name="Bornberg-Bauer E."/>
            <person name="Bouffard P."/>
            <person name="Caldera E.J."/>
            <person name="Cash E."/>
            <person name="Cavanaugh A."/>
            <person name="Denas O."/>
            <person name="Elhaik E."/>
            <person name="Fave M.J."/>
            <person name="Gadau J."/>
            <person name="Gibson J.D."/>
            <person name="Graur D."/>
            <person name="Grubbs K.J."/>
            <person name="Hagen D.E."/>
            <person name="Harkins T.T."/>
            <person name="Helmkampf M."/>
            <person name="Hu H."/>
            <person name="Johnson B.R."/>
            <person name="Kim J."/>
            <person name="Marsh S.E."/>
            <person name="Moeller J.A."/>
            <person name="Munoz-Torres M.C."/>
            <person name="Murphy M.C."/>
            <person name="Naughton M.C."/>
            <person name="Nigam S."/>
            <person name="Overson R."/>
            <person name="Rajakumar R."/>
            <person name="Reese J.T."/>
            <person name="Scott J.J."/>
            <person name="Smith C.R."/>
            <person name="Tao S."/>
            <person name="Tsutsui N.D."/>
            <person name="Viljakainen L."/>
            <person name="Wissler L."/>
            <person name="Yandell M.D."/>
            <person name="Zimmer F."/>
            <person name="Taylor J."/>
            <person name="Slater S.C."/>
            <person name="Clifton S.W."/>
            <person name="Warren W.C."/>
            <person name="Elsik C.G."/>
            <person name="Smith C.D."/>
            <person name="Weinstock G.M."/>
            <person name="Gerardo N.M."/>
            <person name="Currie C.R."/>
        </authorList>
    </citation>
    <scope>NUCLEOTIDE SEQUENCE [LARGE SCALE GENOMIC DNA]</scope>
</reference>
<keyword evidence="4" id="KW-0812">Transmembrane</keyword>
<dbReference type="InterPro" id="IPR000483">
    <property type="entry name" value="Cys-rich_flank_reg_C"/>
</dbReference>
<dbReference type="SUPFAM" id="SSF52058">
    <property type="entry name" value="L domain-like"/>
    <property type="match status" value="1"/>
</dbReference>
<accession>A0A158NC14</accession>
<keyword evidence="1" id="KW-0433">Leucine-rich repeat</keyword>
<dbReference type="OrthoDB" id="415359at2759"/>
<dbReference type="Proteomes" id="UP000005205">
    <property type="component" value="Unassembled WGS sequence"/>
</dbReference>
<dbReference type="PANTHER" id="PTHR16525:SF0">
    <property type="entry name" value="PROTEIN C12ORF4"/>
    <property type="match status" value="1"/>
</dbReference>
<keyword evidence="3" id="KW-0677">Repeat</keyword>
<evidence type="ECO:0000256" key="3">
    <source>
        <dbReference type="ARBA" id="ARBA00022737"/>
    </source>
</evidence>
<dbReference type="GO" id="GO:0071944">
    <property type="term" value="C:cell periphery"/>
    <property type="evidence" value="ECO:0007669"/>
    <property type="project" value="UniProtKB-ARBA"/>
</dbReference>
<dbReference type="eggNOG" id="KOG4506">
    <property type="taxonomic scope" value="Eukaryota"/>
</dbReference>
<dbReference type="InterPro" id="IPR003591">
    <property type="entry name" value="Leu-rich_rpt_typical-subtyp"/>
</dbReference>
<evidence type="ECO:0000313" key="7">
    <source>
        <dbReference type="Proteomes" id="UP000005205"/>
    </source>
</evidence>
<dbReference type="EMBL" id="ADTU01011144">
    <property type="status" value="NOT_ANNOTATED_CDS"/>
    <property type="molecule type" value="Genomic_DNA"/>
</dbReference>
<keyword evidence="2" id="KW-0732">Signal</keyword>
<dbReference type="Gene3D" id="3.80.10.10">
    <property type="entry name" value="Ribonuclease Inhibitor"/>
    <property type="match status" value="2"/>
</dbReference>
<keyword evidence="7" id="KW-1185">Reference proteome</keyword>
<proteinExistence type="predicted"/>
<dbReference type="AlphaFoldDB" id="A0A158NC14"/>
<dbReference type="EMBL" id="ADTU01011145">
    <property type="status" value="NOT_ANNOTATED_CDS"/>
    <property type="molecule type" value="Genomic_DNA"/>
</dbReference>